<dbReference type="Proteomes" id="UP000030645">
    <property type="component" value="Unassembled WGS sequence"/>
</dbReference>
<sequence length="664" mass="76200">MESIRTLNHHSHTKTALRKSFTPVINGFLFPLTLTIPNKPKLFSSLRLSVGSSLSGQNSSTEHTTLLVETFHEHRKFKTLLKRLSKNDSCPMRLLREDGDWCKEHFWAVVRFLRHGSRTKEIVQVFDLWKNIEKSRINELNYCKIIKMLGEEGLMEEAVLSFEEMKSCGLSPTLEVYNSMIHGFSQKGDFDDALVYLNEMREQNVVPETDTYEGLIEAYAKYEMYDEIGLCLKKMKLNGCPPDHITYNLLMRKFSKGGLLKRMESVYHTMISKRMYLQSSTLVAMLETYARFGILDKMEKFYMRTLKTKTPLGEDLIRKLAEVYIDNYLFSRLETLGVDLSTTFGETDLLWCLRLLSHAFLFSRKGMDFVIQEMERAHIPWNVTFANIILLTHLKMKDFTHLRISLSQLTHSVEPDIVTVGILFDAIGMGFDGTRTLETWKRMDFFYKAVEMNTDPVVITAFGKGNFLQNCERAYSSLESEVRETKSWTYNNLVDLVFKHKGSDCQQESKPRYKKGWQWGGVDGGRFPISIPASLNCPHPHSKRGRVKVGNSLLGKPFSYPPPSPSYMIKGDNTGHYMTIRIKINTKIAAVTSFLFLFAFVLPSLALRLPLSIEIETVTFRIFAISCPPSDSSQQSLLSSSCPPLFHPLLPSVRLSPLNFDRTR</sequence>
<dbReference type="NCBIfam" id="TIGR00756">
    <property type="entry name" value="PPR"/>
    <property type="match status" value="4"/>
</dbReference>
<organism evidence="4 5">
    <name type="scientific">Morus notabilis</name>
    <dbReference type="NCBI Taxonomy" id="981085"/>
    <lineage>
        <taxon>Eukaryota</taxon>
        <taxon>Viridiplantae</taxon>
        <taxon>Streptophyta</taxon>
        <taxon>Embryophyta</taxon>
        <taxon>Tracheophyta</taxon>
        <taxon>Spermatophyta</taxon>
        <taxon>Magnoliopsida</taxon>
        <taxon>eudicotyledons</taxon>
        <taxon>Gunneridae</taxon>
        <taxon>Pentapetalae</taxon>
        <taxon>rosids</taxon>
        <taxon>fabids</taxon>
        <taxon>Rosales</taxon>
        <taxon>Moraceae</taxon>
        <taxon>Moreae</taxon>
        <taxon>Morus</taxon>
    </lineage>
</organism>
<keyword evidence="1" id="KW-0677">Repeat</keyword>
<dbReference type="eggNOG" id="KOG4197">
    <property type="taxonomic scope" value="Eukaryota"/>
</dbReference>
<feature type="repeat" description="PPR" evidence="2">
    <location>
        <begin position="208"/>
        <end position="242"/>
    </location>
</feature>
<feature type="repeat" description="PPR" evidence="2">
    <location>
        <begin position="173"/>
        <end position="207"/>
    </location>
</feature>
<name>W9S4F4_9ROSA</name>
<dbReference type="PROSITE" id="PS51375">
    <property type="entry name" value="PPR"/>
    <property type="match status" value="4"/>
</dbReference>
<dbReference type="InterPro" id="IPR011990">
    <property type="entry name" value="TPR-like_helical_dom_sf"/>
</dbReference>
<keyword evidence="5" id="KW-1185">Reference proteome</keyword>
<dbReference type="Pfam" id="PF13041">
    <property type="entry name" value="PPR_2"/>
    <property type="match status" value="1"/>
</dbReference>
<reference evidence="5" key="1">
    <citation type="submission" date="2013-01" db="EMBL/GenBank/DDBJ databases">
        <title>Draft Genome Sequence of a Mulberry Tree, Morus notabilis C.K. Schneid.</title>
        <authorList>
            <person name="He N."/>
            <person name="Zhao S."/>
        </authorList>
    </citation>
    <scope>NUCLEOTIDE SEQUENCE</scope>
</reference>
<dbReference type="PANTHER" id="PTHR47493">
    <property type="entry name" value="OS08G0520200 PROTEIN"/>
    <property type="match status" value="1"/>
</dbReference>
<dbReference type="AlphaFoldDB" id="W9S4F4"/>
<dbReference type="Pfam" id="PF01535">
    <property type="entry name" value="PPR"/>
    <property type="match status" value="2"/>
</dbReference>
<dbReference type="EMBL" id="KE345760">
    <property type="protein sequence ID" value="EXC14264.1"/>
    <property type="molecule type" value="Genomic_DNA"/>
</dbReference>
<protein>
    <recommendedName>
        <fullName evidence="6">Pentatricopeptide repeat-containing protein</fullName>
    </recommendedName>
</protein>
<dbReference type="Gene3D" id="1.25.40.10">
    <property type="entry name" value="Tetratricopeptide repeat domain"/>
    <property type="match status" value="2"/>
</dbReference>
<evidence type="ECO:0000256" key="3">
    <source>
        <dbReference type="SAM" id="Phobius"/>
    </source>
</evidence>
<evidence type="ECO:0008006" key="6">
    <source>
        <dbReference type="Google" id="ProtNLM"/>
    </source>
</evidence>
<feature type="repeat" description="PPR" evidence="2">
    <location>
        <begin position="243"/>
        <end position="277"/>
    </location>
</feature>
<keyword evidence="3" id="KW-0812">Transmembrane</keyword>
<dbReference type="PANTHER" id="PTHR47493:SF3">
    <property type="entry name" value="PENTACOTRIPEPTIDE-REPEAT REGION OF PRORP DOMAIN-CONTAINING PROTEIN"/>
    <property type="match status" value="1"/>
</dbReference>
<dbReference type="InterPro" id="IPR002885">
    <property type="entry name" value="PPR_rpt"/>
</dbReference>
<accession>W9S4F4</accession>
<proteinExistence type="predicted"/>
<evidence type="ECO:0000256" key="2">
    <source>
        <dbReference type="PROSITE-ProRule" id="PRU00708"/>
    </source>
</evidence>
<evidence type="ECO:0000256" key="1">
    <source>
        <dbReference type="ARBA" id="ARBA00022737"/>
    </source>
</evidence>
<feature type="transmembrane region" description="Helical" evidence="3">
    <location>
        <begin position="588"/>
        <end position="607"/>
    </location>
</feature>
<keyword evidence="3" id="KW-0472">Membrane</keyword>
<evidence type="ECO:0000313" key="5">
    <source>
        <dbReference type="Proteomes" id="UP000030645"/>
    </source>
</evidence>
<gene>
    <name evidence="4" type="ORF">L484_021763</name>
</gene>
<feature type="repeat" description="PPR" evidence="2">
    <location>
        <begin position="138"/>
        <end position="172"/>
    </location>
</feature>
<evidence type="ECO:0000313" key="4">
    <source>
        <dbReference type="EMBL" id="EXC14264.1"/>
    </source>
</evidence>
<keyword evidence="3" id="KW-1133">Transmembrane helix</keyword>